<evidence type="ECO:0000259" key="4">
    <source>
        <dbReference type="PROSITE" id="PS51891"/>
    </source>
</evidence>
<dbReference type="RefSeq" id="XP_031914628.1">
    <property type="nucleotide sequence ID" value="XM_032054270.1"/>
</dbReference>
<protein>
    <recommendedName>
        <fullName evidence="4">CENP-V/GFA domain-containing protein</fullName>
    </recommendedName>
</protein>
<dbReference type="InterPro" id="IPR011057">
    <property type="entry name" value="Mss4-like_sf"/>
</dbReference>
<dbReference type="GO" id="GO:0016846">
    <property type="term" value="F:carbon-sulfur lyase activity"/>
    <property type="evidence" value="ECO:0007669"/>
    <property type="project" value="InterPro"/>
</dbReference>
<dbReference type="SUPFAM" id="SSF51316">
    <property type="entry name" value="Mss4-like"/>
    <property type="match status" value="1"/>
</dbReference>
<comment type="similarity">
    <text evidence="1">Belongs to the Gfa family.</text>
</comment>
<dbReference type="InterPro" id="IPR052355">
    <property type="entry name" value="CENP-V-like"/>
</dbReference>
<dbReference type="PROSITE" id="PS51891">
    <property type="entry name" value="CENP_V_GFA"/>
    <property type="match status" value="1"/>
</dbReference>
<dbReference type="EMBL" id="ML743570">
    <property type="protein sequence ID" value="KAE8138565.1"/>
    <property type="molecule type" value="Genomic_DNA"/>
</dbReference>
<keyword evidence="2" id="KW-0479">Metal-binding</keyword>
<dbReference type="InterPro" id="IPR006913">
    <property type="entry name" value="CENP-V/GFA"/>
</dbReference>
<accession>A0A5N6SV94</accession>
<name>A0A5N6SV94_ASPPS</name>
<keyword evidence="6" id="KW-1185">Reference proteome</keyword>
<evidence type="ECO:0000256" key="2">
    <source>
        <dbReference type="ARBA" id="ARBA00022723"/>
    </source>
</evidence>
<reference evidence="5 6" key="1">
    <citation type="submission" date="2019-04" db="EMBL/GenBank/DDBJ databases">
        <title>Friends and foes A comparative genomics study of 23 Aspergillus species from section Flavi.</title>
        <authorList>
            <consortium name="DOE Joint Genome Institute"/>
            <person name="Kjaerbolling I."/>
            <person name="Vesth T."/>
            <person name="Frisvad J.C."/>
            <person name="Nybo J.L."/>
            <person name="Theobald S."/>
            <person name="Kildgaard S."/>
            <person name="Isbrandt T."/>
            <person name="Kuo A."/>
            <person name="Sato A."/>
            <person name="Lyhne E.K."/>
            <person name="Kogle M.E."/>
            <person name="Wiebenga A."/>
            <person name="Kun R.S."/>
            <person name="Lubbers R.J."/>
            <person name="Makela M.R."/>
            <person name="Barry K."/>
            <person name="Chovatia M."/>
            <person name="Clum A."/>
            <person name="Daum C."/>
            <person name="Haridas S."/>
            <person name="He G."/>
            <person name="LaButti K."/>
            <person name="Lipzen A."/>
            <person name="Mondo S."/>
            <person name="Riley R."/>
            <person name="Salamov A."/>
            <person name="Simmons B.A."/>
            <person name="Magnuson J.K."/>
            <person name="Henrissat B."/>
            <person name="Mortensen U.H."/>
            <person name="Larsen T.O."/>
            <person name="Devries R.P."/>
            <person name="Grigoriev I.V."/>
            <person name="Machida M."/>
            <person name="Baker S.E."/>
            <person name="Andersen M.R."/>
        </authorList>
    </citation>
    <scope>NUCLEOTIDE SEQUENCE [LARGE SCALE GENOMIC DNA]</scope>
    <source>
        <strain evidence="5 6">CBS 117625</strain>
    </source>
</reference>
<evidence type="ECO:0000313" key="5">
    <source>
        <dbReference type="EMBL" id="KAE8138565.1"/>
    </source>
</evidence>
<sequence>MTTSNEQQSSLPYHGSCHCGFIRYIAVIPMPPAVALRPDAVQGPRLRFYKCNCTTCQKMGLFHMRLPDAPNQFFLLSPLDHDTLANYKCQNGHINWFFCPTCGVRCFATVPHWKQDQIDIEKISAAVPSHDGKPDLPGIEKSSKTITAWRMDPDTFKEDVTGYLSINALTIDQDQAHGTNLDLRQLVDNKWVEYSDWNAKQHELRYDYPHDKGTW</sequence>
<dbReference type="GO" id="GO:0046872">
    <property type="term" value="F:metal ion binding"/>
    <property type="evidence" value="ECO:0007669"/>
    <property type="project" value="UniProtKB-KW"/>
</dbReference>
<feature type="domain" description="CENP-V/GFA" evidence="4">
    <location>
        <begin position="13"/>
        <end position="150"/>
    </location>
</feature>
<gene>
    <name evidence="5" type="ORF">BDV38DRAFT_244104</name>
</gene>
<dbReference type="OrthoDB" id="3930719at2759"/>
<evidence type="ECO:0000313" key="6">
    <source>
        <dbReference type="Proteomes" id="UP000325672"/>
    </source>
</evidence>
<dbReference type="PANTHER" id="PTHR28620:SF1">
    <property type="entry name" value="CENP-V_GFA DOMAIN-CONTAINING PROTEIN"/>
    <property type="match status" value="1"/>
</dbReference>
<proteinExistence type="inferred from homology"/>
<dbReference type="AlphaFoldDB" id="A0A5N6SV94"/>
<dbReference type="Gene3D" id="2.170.150.70">
    <property type="match status" value="1"/>
</dbReference>
<dbReference type="PANTHER" id="PTHR28620">
    <property type="entry name" value="CENTROMERE PROTEIN V"/>
    <property type="match status" value="1"/>
</dbReference>
<evidence type="ECO:0000256" key="1">
    <source>
        <dbReference type="ARBA" id="ARBA00005495"/>
    </source>
</evidence>
<organism evidence="5 6">
    <name type="scientific">Aspergillus pseudotamarii</name>
    <dbReference type="NCBI Taxonomy" id="132259"/>
    <lineage>
        <taxon>Eukaryota</taxon>
        <taxon>Fungi</taxon>
        <taxon>Dikarya</taxon>
        <taxon>Ascomycota</taxon>
        <taxon>Pezizomycotina</taxon>
        <taxon>Eurotiomycetes</taxon>
        <taxon>Eurotiomycetidae</taxon>
        <taxon>Eurotiales</taxon>
        <taxon>Aspergillaceae</taxon>
        <taxon>Aspergillus</taxon>
        <taxon>Aspergillus subgen. Circumdati</taxon>
    </lineage>
</organism>
<evidence type="ECO:0000256" key="3">
    <source>
        <dbReference type="ARBA" id="ARBA00022833"/>
    </source>
</evidence>
<dbReference type="GeneID" id="43638480"/>
<keyword evidence="3" id="KW-0862">Zinc</keyword>
<dbReference type="Proteomes" id="UP000325672">
    <property type="component" value="Unassembled WGS sequence"/>
</dbReference>